<dbReference type="Gene3D" id="3.90.226.10">
    <property type="entry name" value="2-enoyl-CoA Hydratase, Chain A, domain 1"/>
    <property type="match status" value="1"/>
</dbReference>
<dbReference type="GO" id="GO:0006635">
    <property type="term" value="P:fatty acid beta-oxidation"/>
    <property type="evidence" value="ECO:0007669"/>
    <property type="project" value="TreeGrafter"/>
</dbReference>
<dbReference type="GO" id="GO:0005739">
    <property type="term" value="C:mitochondrion"/>
    <property type="evidence" value="ECO:0007669"/>
    <property type="project" value="TreeGrafter"/>
</dbReference>
<reference evidence="4 5" key="1">
    <citation type="journal article" date="2023" name="Elife">
        <title>Identification of key yeast species and microbe-microbe interactions impacting larval growth of Drosophila in the wild.</title>
        <authorList>
            <person name="Mure A."/>
            <person name="Sugiura Y."/>
            <person name="Maeda R."/>
            <person name="Honda K."/>
            <person name="Sakurai N."/>
            <person name="Takahashi Y."/>
            <person name="Watada M."/>
            <person name="Katoh T."/>
            <person name="Gotoh A."/>
            <person name="Gotoh Y."/>
            <person name="Taniguchi I."/>
            <person name="Nakamura K."/>
            <person name="Hayashi T."/>
            <person name="Katayama T."/>
            <person name="Uemura T."/>
            <person name="Hattori Y."/>
        </authorList>
    </citation>
    <scope>NUCLEOTIDE SEQUENCE [LARGE SCALE GENOMIC DNA]</scope>
    <source>
        <strain evidence="4 5">SC-9</strain>
    </source>
</reference>
<dbReference type="InterPro" id="IPR014748">
    <property type="entry name" value="Enoyl-CoA_hydra_C"/>
</dbReference>
<evidence type="ECO:0000313" key="5">
    <source>
        <dbReference type="Proteomes" id="UP001360560"/>
    </source>
</evidence>
<protein>
    <recommendedName>
        <fullName evidence="6">Enoyl-CoA hydratase</fullName>
    </recommendedName>
</protein>
<name>A0AAV5QEG3_9ASCO</name>
<dbReference type="InterPro" id="IPR001753">
    <property type="entry name" value="Enoyl-CoA_hydra/iso"/>
</dbReference>
<dbReference type="SUPFAM" id="SSF52096">
    <property type="entry name" value="ClpP/crotonase"/>
    <property type="match status" value="1"/>
</dbReference>
<dbReference type="CDD" id="cd06558">
    <property type="entry name" value="crotonase-like"/>
    <property type="match status" value="1"/>
</dbReference>
<evidence type="ECO:0000256" key="3">
    <source>
        <dbReference type="RuleBase" id="RU003707"/>
    </source>
</evidence>
<dbReference type="RefSeq" id="XP_064849810.1">
    <property type="nucleotide sequence ID" value="XM_064993738.1"/>
</dbReference>
<accession>A0AAV5QEG3</accession>
<sequence length="271" mass="29590">MSRHYNTIKVKELRDGVVLIQLNRPKKLNSLSEQLTTELLTELQRLDSEPLKYGCAIITGNSKVFCAGADISELYRKGGANTNGQNQSSPIQWATALPHIQIPIIAAVDGFCLGGGCELAMICDIIYSTKQAKFGQPEIKIGVIPGGGGTQRLSKAMGKSRAMELIMTGEPFTAQEAFDSGLVSRLFDDNEKLLQGAIDTALKISRGPRKAVVAAKQAVLAGYNKGLDDGAEFERDSFIGLFSTYDKKEGMTAFLKRRPPVFEWRNKGMKL</sequence>
<keyword evidence="5" id="KW-1185">Reference proteome</keyword>
<dbReference type="Gene3D" id="1.10.12.10">
    <property type="entry name" value="Lyase 2-enoyl-coa Hydratase, Chain A, domain 2"/>
    <property type="match status" value="1"/>
</dbReference>
<dbReference type="GO" id="GO:0016836">
    <property type="term" value="F:hydro-lyase activity"/>
    <property type="evidence" value="ECO:0007669"/>
    <property type="project" value="UniProtKB-ARBA"/>
</dbReference>
<organism evidence="4 5">
    <name type="scientific">Saccharomycopsis crataegensis</name>
    <dbReference type="NCBI Taxonomy" id="43959"/>
    <lineage>
        <taxon>Eukaryota</taxon>
        <taxon>Fungi</taxon>
        <taxon>Dikarya</taxon>
        <taxon>Ascomycota</taxon>
        <taxon>Saccharomycotina</taxon>
        <taxon>Saccharomycetes</taxon>
        <taxon>Saccharomycopsidaceae</taxon>
        <taxon>Saccharomycopsis</taxon>
    </lineage>
</organism>
<dbReference type="GeneID" id="90070789"/>
<dbReference type="Pfam" id="PF00378">
    <property type="entry name" value="ECH_1"/>
    <property type="match status" value="1"/>
</dbReference>
<dbReference type="InterPro" id="IPR029045">
    <property type="entry name" value="ClpP/crotonase-like_dom_sf"/>
</dbReference>
<dbReference type="EMBL" id="BTFZ01000001">
    <property type="protein sequence ID" value="GMM32810.1"/>
    <property type="molecule type" value="Genomic_DNA"/>
</dbReference>
<dbReference type="AlphaFoldDB" id="A0AAV5QEG3"/>
<dbReference type="FunFam" id="3.90.226.10:FF:000009">
    <property type="entry name" value="Carnitinyl-CoA dehydratase"/>
    <property type="match status" value="1"/>
</dbReference>
<evidence type="ECO:0008006" key="6">
    <source>
        <dbReference type="Google" id="ProtNLM"/>
    </source>
</evidence>
<dbReference type="PROSITE" id="PS00166">
    <property type="entry name" value="ENOYL_COA_HYDRATASE"/>
    <property type="match status" value="1"/>
</dbReference>
<gene>
    <name evidence="4" type="ORF">DASC09_001350</name>
</gene>
<dbReference type="InterPro" id="IPR018376">
    <property type="entry name" value="Enoyl-CoA_hyd/isom_CS"/>
</dbReference>
<dbReference type="Proteomes" id="UP001360560">
    <property type="component" value="Unassembled WGS sequence"/>
</dbReference>
<evidence type="ECO:0000256" key="1">
    <source>
        <dbReference type="ARBA" id="ARBA00005254"/>
    </source>
</evidence>
<comment type="similarity">
    <text evidence="1 3">Belongs to the enoyl-CoA hydratase/isomerase family.</text>
</comment>
<evidence type="ECO:0000256" key="2">
    <source>
        <dbReference type="ARBA" id="ARBA00023239"/>
    </source>
</evidence>
<evidence type="ECO:0000313" key="4">
    <source>
        <dbReference type="EMBL" id="GMM32810.1"/>
    </source>
</evidence>
<dbReference type="PANTHER" id="PTHR11941:SF158">
    <property type="entry name" value="ENOYL-COA HYDRATASE (AFU_ORTHOLOGUE AFUA_2G10650)"/>
    <property type="match status" value="1"/>
</dbReference>
<comment type="caution">
    <text evidence="4">The sequence shown here is derived from an EMBL/GenBank/DDBJ whole genome shotgun (WGS) entry which is preliminary data.</text>
</comment>
<dbReference type="FunFam" id="1.10.12.10:FF:000001">
    <property type="entry name" value="Probable enoyl-CoA hydratase, mitochondrial"/>
    <property type="match status" value="1"/>
</dbReference>
<keyword evidence="2" id="KW-0456">Lyase</keyword>
<dbReference type="PANTHER" id="PTHR11941">
    <property type="entry name" value="ENOYL-COA HYDRATASE-RELATED"/>
    <property type="match status" value="1"/>
</dbReference>
<proteinExistence type="inferred from homology"/>